<feature type="compositionally biased region" description="Low complexity" evidence="1">
    <location>
        <begin position="62"/>
        <end position="80"/>
    </location>
</feature>
<feature type="compositionally biased region" description="Acidic residues" evidence="1">
    <location>
        <begin position="94"/>
        <end position="103"/>
    </location>
</feature>
<dbReference type="OrthoDB" id="5596422at2759"/>
<accession>A0A6A7CD58</accession>
<evidence type="ECO:0000313" key="2">
    <source>
        <dbReference type="EMBL" id="KAF2864328.1"/>
    </source>
</evidence>
<dbReference type="AlphaFoldDB" id="A0A6A7CD58"/>
<evidence type="ECO:0000256" key="1">
    <source>
        <dbReference type="SAM" id="MobiDB-lite"/>
    </source>
</evidence>
<name>A0A6A7CD58_9PEZI</name>
<protein>
    <submittedName>
        <fullName evidence="2">Uncharacterized protein</fullName>
    </submittedName>
</protein>
<reference evidence="2" key="1">
    <citation type="journal article" date="2020" name="Stud. Mycol.">
        <title>101 Dothideomycetes genomes: a test case for predicting lifestyles and emergence of pathogens.</title>
        <authorList>
            <person name="Haridas S."/>
            <person name="Albert R."/>
            <person name="Binder M."/>
            <person name="Bloem J."/>
            <person name="Labutti K."/>
            <person name="Salamov A."/>
            <person name="Andreopoulos B."/>
            <person name="Baker S."/>
            <person name="Barry K."/>
            <person name="Bills G."/>
            <person name="Bluhm B."/>
            <person name="Cannon C."/>
            <person name="Castanera R."/>
            <person name="Culley D."/>
            <person name="Daum C."/>
            <person name="Ezra D."/>
            <person name="Gonzalez J."/>
            <person name="Henrissat B."/>
            <person name="Kuo A."/>
            <person name="Liang C."/>
            <person name="Lipzen A."/>
            <person name="Lutzoni F."/>
            <person name="Magnuson J."/>
            <person name="Mondo S."/>
            <person name="Nolan M."/>
            <person name="Ohm R."/>
            <person name="Pangilinan J."/>
            <person name="Park H.-J."/>
            <person name="Ramirez L."/>
            <person name="Alfaro M."/>
            <person name="Sun H."/>
            <person name="Tritt A."/>
            <person name="Yoshinaga Y."/>
            <person name="Zwiers L.-H."/>
            <person name="Turgeon B."/>
            <person name="Goodwin S."/>
            <person name="Spatafora J."/>
            <person name="Crous P."/>
            <person name="Grigoriev I."/>
        </authorList>
    </citation>
    <scope>NUCLEOTIDE SEQUENCE</scope>
    <source>
        <strain evidence="2">CBS 480.64</strain>
    </source>
</reference>
<proteinExistence type="predicted"/>
<organism evidence="2 3">
    <name type="scientific">Piedraia hortae CBS 480.64</name>
    <dbReference type="NCBI Taxonomy" id="1314780"/>
    <lineage>
        <taxon>Eukaryota</taxon>
        <taxon>Fungi</taxon>
        <taxon>Dikarya</taxon>
        <taxon>Ascomycota</taxon>
        <taxon>Pezizomycotina</taxon>
        <taxon>Dothideomycetes</taxon>
        <taxon>Dothideomycetidae</taxon>
        <taxon>Capnodiales</taxon>
        <taxon>Piedraiaceae</taxon>
        <taxon>Piedraia</taxon>
    </lineage>
</organism>
<keyword evidence="3" id="KW-1185">Reference proteome</keyword>
<feature type="region of interest" description="Disordered" evidence="1">
    <location>
        <begin position="1"/>
        <end position="27"/>
    </location>
</feature>
<feature type="region of interest" description="Disordered" evidence="1">
    <location>
        <begin position="40"/>
        <end position="110"/>
    </location>
</feature>
<sequence length="419" mass="47791">MDKENQPPCSHSKTTESGGEYTAKTAWLKERKGEKTLKVKKTRENLKQPLVEQESIGRRMLSRVGGSRTSRTVRSTSSKTLLRRWSEKRKGSEAEVEEAESDESPPRRAKSVFIQPRPTSLCEPLVDLDVSIDYEVVDASTSSHVWVAVRLRLRSRPCTIANDVCYPINSSRFFDDTGTLADVRFQVKSLNGCRVNDIIGTQKYSSLKSGQSCVIYVRVFVPEMCNDSQDPNSLFLGLESMLGTLEVEILKVELLYQHGLQAHHGENAVRRMVSIRRPDLASHWSSVTDESASAPEALHVQIANFIADNYPPERALLLIDRVLSDQVLDETSVSLVRQQILEEIHKEDSPLEYDELDDAQRIWRQIRRSSIPHYRTVKRNESLLELQRKAVSNRRSVGEETLDAWKKEDEDHGPEFPWF</sequence>
<dbReference type="EMBL" id="MU005957">
    <property type="protein sequence ID" value="KAF2864328.1"/>
    <property type="molecule type" value="Genomic_DNA"/>
</dbReference>
<dbReference type="Proteomes" id="UP000799421">
    <property type="component" value="Unassembled WGS sequence"/>
</dbReference>
<evidence type="ECO:0000313" key="3">
    <source>
        <dbReference type="Proteomes" id="UP000799421"/>
    </source>
</evidence>
<feature type="compositionally biased region" description="Basic and acidic residues" evidence="1">
    <location>
        <begin position="84"/>
        <end position="93"/>
    </location>
</feature>
<gene>
    <name evidence="2" type="ORF">K470DRAFT_267194</name>
</gene>
<feature type="compositionally biased region" description="Polar residues" evidence="1">
    <location>
        <begin position="7"/>
        <end position="17"/>
    </location>
</feature>